<dbReference type="CDD" id="cd18795">
    <property type="entry name" value="SF2_C_Ski2"/>
    <property type="match status" value="1"/>
</dbReference>
<dbReference type="EMBL" id="MU157826">
    <property type="protein sequence ID" value="KAF9534180.1"/>
    <property type="molecule type" value="Genomic_DNA"/>
</dbReference>
<dbReference type="PANTHER" id="PTHR47961">
    <property type="entry name" value="DNA POLYMERASE THETA, PUTATIVE (AFU_ORTHOLOGUE AFUA_1G05260)-RELATED"/>
    <property type="match status" value="1"/>
</dbReference>
<dbReference type="SUPFAM" id="SSF158702">
    <property type="entry name" value="Sec63 N-terminal domain-like"/>
    <property type="match status" value="1"/>
</dbReference>
<keyword evidence="4" id="KW-0067">ATP-binding</keyword>
<dbReference type="FunFam" id="1.10.3380.10:FF:000001">
    <property type="entry name" value="U5 small nuclear ribonucleoprotein helicase"/>
    <property type="match status" value="1"/>
</dbReference>
<keyword evidence="8" id="KW-1185">Reference proteome</keyword>
<dbReference type="FunFam" id="1.10.10.10:FF:000024">
    <property type="entry name" value="U5 small nuclear ribonucleoprotein helicase"/>
    <property type="match status" value="1"/>
</dbReference>
<protein>
    <submittedName>
        <fullName evidence="7">Sec63 Brl domain-containing protein</fullName>
    </submittedName>
</protein>
<feature type="domain" description="Helicase ATP-binding" evidence="5">
    <location>
        <begin position="1141"/>
        <end position="1280"/>
    </location>
</feature>
<evidence type="ECO:0000313" key="7">
    <source>
        <dbReference type="EMBL" id="KAF9534180.1"/>
    </source>
</evidence>
<keyword evidence="2" id="KW-0378">Hydrolase</keyword>
<dbReference type="GO" id="GO:0004386">
    <property type="term" value="F:helicase activity"/>
    <property type="evidence" value="ECO:0007669"/>
    <property type="project" value="UniProtKB-KW"/>
</dbReference>
<dbReference type="InterPro" id="IPR036390">
    <property type="entry name" value="WH_DNA-bd_sf"/>
</dbReference>
<dbReference type="Gene3D" id="1.10.10.10">
    <property type="entry name" value="Winged helix-like DNA-binding domain superfamily/Winged helix DNA-binding domain"/>
    <property type="match status" value="1"/>
</dbReference>
<evidence type="ECO:0000313" key="8">
    <source>
        <dbReference type="Proteomes" id="UP000807306"/>
    </source>
</evidence>
<accession>A0A9P6ERP9</accession>
<dbReference type="SMART" id="SM00490">
    <property type="entry name" value="HELICc"/>
    <property type="match status" value="1"/>
</dbReference>
<dbReference type="PROSITE" id="PS51192">
    <property type="entry name" value="HELICASE_ATP_BIND_1"/>
    <property type="match status" value="2"/>
</dbReference>
<name>A0A9P6ERP9_9AGAR</name>
<evidence type="ECO:0000256" key="1">
    <source>
        <dbReference type="ARBA" id="ARBA00022741"/>
    </source>
</evidence>
<dbReference type="FunFam" id="3.40.50.300:FF:000062">
    <property type="entry name" value="U5 small nuclear ribonucleoprotein helicase"/>
    <property type="match status" value="1"/>
</dbReference>
<organism evidence="7 8">
    <name type="scientific">Crepidotus variabilis</name>
    <dbReference type="NCBI Taxonomy" id="179855"/>
    <lineage>
        <taxon>Eukaryota</taxon>
        <taxon>Fungi</taxon>
        <taxon>Dikarya</taxon>
        <taxon>Basidiomycota</taxon>
        <taxon>Agaricomycotina</taxon>
        <taxon>Agaricomycetes</taxon>
        <taxon>Agaricomycetidae</taxon>
        <taxon>Agaricales</taxon>
        <taxon>Agaricineae</taxon>
        <taxon>Crepidotaceae</taxon>
        <taxon>Crepidotus</taxon>
    </lineage>
</organism>
<dbReference type="InterPro" id="IPR014001">
    <property type="entry name" value="Helicase_ATP-bd"/>
</dbReference>
<dbReference type="SMART" id="SM00973">
    <property type="entry name" value="Sec63"/>
    <property type="match status" value="1"/>
</dbReference>
<dbReference type="Proteomes" id="UP000807306">
    <property type="component" value="Unassembled WGS sequence"/>
</dbReference>
<dbReference type="GO" id="GO:0016787">
    <property type="term" value="F:hydrolase activity"/>
    <property type="evidence" value="ECO:0007669"/>
    <property type="project" value="UniProtKB-KW"/>
</dbReference>
<dbReference type="Gene3D" id="3.40.50.300">
    <property type="entry name" value="P-loop containing nucleotide triphosphate hydrolases"/>
    <property type="match status" value="4"/>
</dbReference>
<dbReference type="OrthoDB" id="5575at2759"/>
<feature type="domain" description="Helicase ATP-binding" evidence="5">
    <location>
        <begin position="287"/>
        <end position="475"/>
    </location>
</feature>
<dbReference type="Gene3D" id="2.60.40.150">
    <property type="entry name" value="C2 domain"/>
    <property type="match status" value="1"/>
</dbReference>
<dbReference type="InterPro" id="IPR001650">
    <property type="entry name" value="Helicase_C-like"/>
</dbReference>
<dbReference type="InterPro" id="IPR014756">
    <property type="entry name" value="Ig_E-set"/>
</dbReference>
<comment type="caution">
    <text evidence="7">The sequence shown here is derived from an EMBL/GenBank/DDBJ whole genome shotgun (WGS) entry which is preliminary data.</text>
</comment>
<dbReference type="FunFam" id="3.40.50.300:FF:000102">
    <property type="entry name" value="RNA helicase, activating signal cointegrator 1"/>
    <property type="match status" value="1"/>
</dbReference>
<dbReference type="Pfam" id="PF00270">
    <property type="entry name" value="DEAD"/>
    <property type="match status" value="2"/>
</dbReference>
<keyword evidence="1" id="KW-0547">Nucleotide-binding</keyword>
<dbReference type="InterPro" id="IPR035892">
    <property type="entry name" value="C2_domain_sf"/>
</dbReference>
<dbReference type="GO" id="GO:0003676">
    <property type="term" value="F:nucleic acid binding"/>
    <property type="evidence" value="ECO:0007669"/>
    <property type="project" value="InterPro"/>
</dbReference>
<dbReference type="Pfam" id="PF02889">
    <property type="entry name" value="Sec63"/>
    <property type="match status" value="1"/>
</dbReference>
<evidence type="ECO:0000259" key="6">
    <source>
        <dbReference type="PROSITE" id="PS51194"/>
    </source>
</evidence>
<gene>
    <name evidence="7" type="ORF">CPB83DRAFT_320939</name>
</gene>
<dbReference type="Gene3D" id="1.10.3380.10">
    <property type="entry name" value="Sec63 N-terminal domain-like domain"/>
    <property type="match status" value="1"/>
</dbReference>
<keyword evidence="3" id="KW-0347">Helicase</keyword>
<reference evidence="7" key="1">
    <citation type="submission" date="2020-11" db="EMBL/GenBank/DDBJ databases">
        <authorList>
            <consortium name="DOE Joint Genome Institute"/>
            <person name="Ahrendt S."/>
            <person name="Riley R."/>
            <person name="Andreopoulos W."/>
            <person name="Labutti K."/>
            <person name="Pangilinan J."/>
            <person name="Ruiz-Duenas F.J."/>
            <person name="Barrasa J.M."/>
            <person name="Sanchez-Garcia M."/>
            <person name="Camarero S."/>
            <person name="Miyauchi S."/>
            <person name="Serrano A."/>
            <person name="Linde D."/>
            <person name="Babiker R."/>
            <person name="Drula E."/>
            <person name="Ayuso-Fernandez I."/>
            <person name="Pacheco R."/>
            <person name="Padilla G."/>
            <person name="Ferreira P."/>
            <person name="Barriuso J."/>
            <person name="Kellner H."/>
            <person name="Castanera R."/>
            <person name="Alfaro M."/>
            <person name="Ramirez L."/>
            <person name="Pisabarro A.G."/>
            <person name="Kuo A."/>
            <person name="Tritt A."/>
            <person name="Lipzen A."/>
            <person name="He G."/>
            <person name="Yan M."/>
            <person name="Ng V."/>
            <person name="Cullen D."/>
            <person name="Martin F."/>
            <person name="Rosso M.-N."/>
            <person name="Henrissat B."/>
            <person name="Hibbett D."/>
            <person name="Martinez A.T."/>
            <person name="Grigoriev I.V."/>
        </authorList>
    </citation>
    <scope>NUCLEOTIDE SEQUENCE</scope>
    <source>
        <strain evidence="7">CBS 506.95</strain>
    </source>
</reference>
<evidence type="ECO:0000256" key="4">
    <source>
        <dbReference type="ARBA" id="ARBA00022840"/>
    </source>
</evidence>
<dbReference type="PANTHER" id="PTHR47961:SF13">
    <property type="entry name" value="ACTIVATING SIGNAL COINTEGRATOR 1 COMPLEX SUBUNIT 3"/>
    <property type="match status" value="1"/>
</dbReference>
<feature type="domain" description="Helicase C-terminal" evidence="6">
    <location>
        <begin position="510"/>
        <end position="709"/>
    </location>
</feature>
<dbReference type="InterPro" id="IPR036388">
    <property type="entry name" value="WH-like_DNA-bd_sf"/>
</dbReference>
<dbReference type="InterPro" id="IPR003593">
    <property type="entry name" value="AAA+_ATPase"/>
</dbReference>
<dbReference type="InterPro" id="IPR027417">
    <property type="entry name" value="P-loop_NTPase"/>
</dbReference>
<evidence type="ECO:0000256" key="3">
    <source>
        <dbReference type="ARBA" id="ARBA00022806"/>
    </source>
</evidence>
<sequence length="1596" mass="178201">MSTVLKHVGKLLSASGSSGDKTSGSMNEWECTLNNATNLKARNTPSIEQLKDQEARTHHDSVLEIFSGTVSMESDSSHSFLILHDLLGTSPSKDVAQSLHTILTKRRGGPIDDAVNDVAELVGYERLDLIVELLNHQEQTLSELNRILLHHESHPNRDPLHRIERDGDLFSQVNVRQRLQDQLNANANRPLFSGHAEDAPDVLPHVYSSSTMAQGSFVSQMGSKYMLPIGSERTLYEEYEEVVVPPAKPLPPRNMERLLPIGDLDEIIRGCFAGYTSFNRVQSIVYPTAYTSNENLLICAPTGAGKTEVAMLSILRVINQHRRQTPHPRDGIDRHLFKIIYVAPMKALASEIVRKVGKRLQWLGIEVRELTGDMQLTKAEIAKTQIIVTTPEKWDVVTRKPTGEGEIASVLKLLIIDEVHLLNDERGAVIETIVARTQRQVESSQSMIRIVGLSATLPNYVDVADFLCASRHKGLFYFDSSFRPVPLEQHFLGIRGKPGSLQARKNLDTVTFQKVSELVEQGHQVMVFVHARKETVKTAMTLRETSLLEGVNEQFSCEDHPQYGHFRRQIGESRNKEMKLLFDSGFGIHHAGMLRSDRNLMERLFLEKAIKVLCCTATLAWGVNLPAHAVVIKGTQVYDSSKGKFVDLSVLDVLQIFGRAGRPGMETSGEGFILTTEDKLTHYLDAVTSSIPIESQFLAGIIDSLNAEIALGTVSTVRDAVQWLGYTYLFVRMRRNPFVYGIPRETLIDDPALGGKRNELANAAAKRLVAAKMISFHEAKGRFSITDLGRIAAKYYIRSASIEIFTEVFRPKMSEADVLAMLSKSTEFNQIQLRESEFKELEEMRSRIPCEVKGIDSSADKSNILLQGYISNEMVEDFALVSDMAYVAQNAGRIIRALLEIAISKKWASVSTTLMGLSKAIEMRSWPFENPLRQMKLKSETLYSLERWADDMSIRELANYDPAALGRLVHLNEQHGLAIVNAAKQFPFLELRHHLQPVTPEVLKITIDITPSFDWNPKLHSGETFYVWIEDQKGVNILQLTHIAVQHNTETIKAVFFILVRSGEATGTLQLRWISDRWAGAEDNIPIALDTLIMPTTSTTSTKLIQLPFLLIQDIGGPTLFKNVLPTSKHTLNSIQTQAFWNTVYAKHNSLLSAPMGSGKSTLIQLAAWLAVLRDPKCWVLIVTPSRAVAVELFTDMRKSSEICGIPVHYNNRESETLFRRPVPGVKIVTASVLLDAICKGSPNVRDLRLVVCEALEQLDASYELAISLLLHATQASNTRFVGVASSLADPDPLAKWLRVDHIALTKFRSQDRDQALKISKQTFSIPYSAALFKAMSKPAHRAIYNVLPGSSALVFVPSKGQCRTIAQDLITQCTLETEAQKGYVPEGISDDALTLYARQLRDPSLTDFITQGVGFFHSGIHKDDQALMLVMFAEGVLGVLIAPKDACWDIPIRAHLVIVMGTQFAVAGEQGAARQIHDYSLAELTRMQSRAVQQAQDGHFYLFCQAESLETYSKFLDEGLPLESQLSDSNVVRIWARRFLTDKFNHQGLLNALSFTFLAQRVIHNPSFYGFPSRSQTENLSSIVDLIEKDLRKSA</sequence>
<dbReference type="InterPro" id="IPR004179">
    <property type="entry name" value="Sec63-dom"/>
</dbReference>
<dbReference type="Pfam" id="PF00271">
    <property type="entry name" value="Helicase_C"/>
    <property type="match status" value="1"/>
</dbReference>
<dbReference type="Pfam" id="PF23445">
    <property type="entry name" value="WHD_SNRNP200"/>
    <property type="match status" value="1"/>
</dbReference>
<dbReference type="SUPFAM" id="SSF52540">
    <property type="entry name" value="P-loop containing nucleoside triphosphate hydrolases"/>
    <property type="match status" value="3"/>
</dbReference>
<dbReference type="SMART" id="SM00487">
    <property type="entry name" value="DEXDc"/>
    <property type="match status" value="2"/>
</dbReference>
<dbReference type="SUPFAM" id="SSF46785">
    <property type="entry name" value="Winged helix' DNA-binding domain"/>
    <property type="match status" value="1"/>
</dbReference>
<dbReference type="InterPro" id="IPR050474">
    <property type="entry name" value="Hel308_SKI2-like"/>
</dbReference>
<evidence type="ECO:0000256" key="2">
    <source>
        <dbReference type="ARBA" id="ARBA00022801"/>
    </source>
</evidence>
<dbReference type="SUPFAM" id="SSF81296">
    <property type="entry name" value="E set domains"/>
    <property type="match status" value="1"/>
</dbReference>
<dbReference type="GO" id="GO:0005524">
    <property type="term" value="F:ATP binding"/>
    <property type="evidence" value="ECO:0007669"/>
    <property type="project" value="UniProtKB-KW"/>
</dbReference>
<dbReference type="PROSITE" id="PS51194">
    <property type="entry name" value="HELICASE_CTER"/>
    <property type="match status" value="1"/>
</dbReference>
<evidence type="ECO:0000259" key="5">
    <source>
        <dbReference type="PROSITE" id="PS51192"/>
    </source>
</evidence>
<proteinExistence type="predicted"/>
<dbReference type="InterPro" id="IPR011545">
    <property type="entry name" value="DEAD/DEAH_box_helicase_dom"/>
</dbReference>
<dbReference type="SMART" id="SM00382">
    <property type="entry name" value="AAA"/>
    <property type="match status" value="2"/>
</dbReference>
<dbReference type="InterPro" id="IPR057842">
    <property type="entry name" value="WH_MER3"/>
</dbReference>